<dbReference type="OrthoDB" id="6278496at2"/>
<proteinExistence type="inferred from homology"/>
<organism evidence="11 12">
    <name type="scientific">Aquiflexum balticum DSM 16537</name>
    <dbReference type="NCBI Taxonomy" id="758820"/>
    <lineage>
        <taxon>Bacteria</taxon>
        <taxon>Pseudomonadati</taxon>
        <taxon>Bacteroidota</taxon>
        <taxon>Cytophagia</taxon>
        <taxon>Cytophagales</taxon>
        <taxon>Cyclobacteriaceae</taxon>
        <taxon>Aquiflexum</taxon>
    </lineage>
</organism>
<dbReference type="Gene3D" id="2.60.120.200">
    <property type="match status" value="2"/>
</dbReference>
<dbReference type="STRING" id="758820.SAMN00777080_3596"/>
<evidence type="ECO:0000313" key="11">
    <source>
        <dbReference type="EMBL" id="SMD44958.1"/>
    </source>
</evidence>
<keyword evidence="2" id="KW-0645">Protease</keyword>
<feature type="domain" description="Peptidase M43 pregnancy-associated plasma-A" evidence="9">
    <location>
        <begin position="241"/>
        <end position="337"/>
    </location>
</feature>
<evidence type="ECO:0000256" key="7">
    <source>
        <dbReference type="ARBA" id="ARBA00023049"/>
    </source>
</evidence>
<dbReference type="GO" id="GO:0046872">
    <property type="term" value="F:metal ion binding"/>
    <property type="evidence" value="ECO:0007669"/>
    <property type="project" value="UniProtKB-KW"/>
</dbReference>
<dbReference type="Pfam" id="PF18962">
    <property type="entry name" value="Por_Secre_tail"/>
    <property type="match status" value="1"/>
</dbReference>
<evidence type="ECO:0000256" key="8">
    <source>
        <dbReference type="ARBA" id="ARBA00023157"/>
    </source>
</evidence>
<dbReference type="InterPro" id="IPR026444">
    <property type="entry name" value="Secre_tail"/>
</dbReference>
<dbReference type="PANTHER" id="PTHR47466:SF1">
    <property type="entry name" value="METALLOPROTEASE MEP1 (AFU_ORTHOLOGUE AFUA_1G07730)-RELATED"/>
    <property type="match status" value="1"/>
</dbReference>
<keyword evidence="5" id="KW-0378">Hydrolase</keyword>
<dbReference type="EMBL" id="LT838813">
    <property type="protein sequence ID" value="SMD44958.1"/>
    <property type="molecule type" value="Genomic_DNA"/>
</dbReference>
<keyword evidence="7" id="KW-0482">Metalloprotease</keyword>
<keyword evidence="3" id="KW-0479">Metal-binding</keyword>
<gene>
    <name evidence="11" type="ORF">SAMN00777080_3596</name>
</gene>
<evidence type="ECO:0000259" key="9">
    <source>
        <dbReference type="Pfam" id="PF05572"/>
    </source>
</evidence>
<dbReference type="SUPFAM" id="SSF55486">
    <property type="entry name" value="Metalloproteases ('zincins'), catalytic domain"/>
    <property type="match status" value="1"/>
</dbReference>
<sequence length="1015" mass="113786">MNNRGYISGTGYFLFLFFVFAGQFSHSQNFFGKTYQHQHDEKCGTVIFEKMQEEKLGIRGSKEYFESWMKSSLEEKRKRPQAFQRKQNEVRLIPVVVHVIHNGTSIGQGANIPLSQIEAQIRIMNEDFRRQNADRNLTSEEFLPFAADANIEFVLAKQDQRGFPTDGINRVVGPKTSYSPNDLLQVGSISFWPPEEYFNIWVLPFTSPFLGIASPPVSSLPGWSNNPWPREIDGIWVDYRYFGEGGNAVSGSKGRTATHEAGHFFGLRHIWGDGGCEVDDFVADTPLQNGSNTVCRINNPRFTCDSKDMNENYMDYTADACMNIFTLGQVERMDVVLEESPRRASLVNGRATFVPVLSPNDLGIERTLNPQNFICDLNVIPQFEILNFGSNRVTSVSMEIKNNGTLLQSRTFSIDINSGESEIVLFDPITLNPIGNNFEAEIVLVNGEMDPNPNNNTFSSTPVIQPSVVLPYTFDFNQFDQIWEIQNPDESFTWEETELTIDGSRQKALFIRNFEYEAPGEQDYLISPQFDLTDISNPQLTFNLSYGPYNAEGFGDFLLIAVSTDCGNTFDLVSAPYDKDVDFLQTSPPIADEFIPNSQSQFRREVVNLSAYAGQSNVRIAFVAVNGFGNNVYLKDIEILSEEKFLYSVVISELVTPSPIANNAHESENISMTNTGNLPISGFIFNRIRNGSSQNFIARGTDLLPGETTNISLPKSTNLGLNKLDYTLTYPSFDQNPRGVINLVRYVYLDAELDRSPWRNKFDDSSSLSPWISINPEENSEAWFIESLQTGNVGSGVIKLETTLRNNSYWLGTPIFALNKSRQASVFFDRAAGVLSPNTVLKVYASSNAGVSYTEVFRKTGAEITTVQAAEANPNNRSEYVRDFVNLTDFAGPNRTQTRLAFVIENGDENNGPIYLDNIELFLSANAEPVDPGLGNTVLYPNPANDFFNLVFNLESYENVNIQIYSSTGALVHDVNYPNTLNQTYTFTTQQFSKGLFIVKITSSTITATKKLFIN</sequence>
<evidence type="ECO:0000313" key="12">
    <source>
        <dbReference type="Proteomes" id="UP000192333"/>
    </source>
</evidence>
<dbReference type="Gene3D" id="3.40.390.10">
    <property type="entry name" value="Collagenase (Catalytic Domain)"/>
    <property type="match status" value="1"/>
</dbReference>
<dbReference type="PANTHER" id="PTHR47466">
    <property type="match status" value="1"/>
</dbReference>
<dbReference type="Pfam" id="PF05572">
    <property type="entry name" value="Peptidase_M43"/>
    <property type="match status" value="1"/>
</dbReference>
<dbReference type="InterPro" id="IPR008754">
    <property type="entry name" value="Peptidase_M43"/>
</dbReference>
<evidence type="ECO:0000256" key="3">
    <source>
        <dbReference type="ARBA" id="ARBA00022723"/>
    </source>
</evidence>
<dbReference type="InterPro" id="IPR024079">
    <property type="entry name" value="MetalloPept_cat_dom_sf"/>
</dbReference>
<evidence type="ECO:0000256" key="5">
    <source>
        <dbReference type="ARBA" id="ARBA00022801"/>
    </source>
</evidence>
<evidence type="ECO:0000256" key="6">
    <source>
        <dbReference type="ARBA" id="ARBA00022833"/>
    </source>
</evidence>
<keyword evidence="6" id="KW-0862">Zinc</keyword>
<reference evidence="12" key="1">
    <citation type="submission" date="2017-04" db="EMBL/GenBank/DDBJ databases">
        <authorList>
            <person name="Varghese N."/>
            <person name="Submissions S."/>
        </authorList>
    </citation>
    <scope>NUCLEOTIDE SEQUENCE [LARGE SCALE GENOMIC DNA]</scope>
    <source>
        <strain evidence="12">DSM 16537</strain>
    </source>
</reference>
<evidence type="ECO:0000256" key="2">
    <source>
        <dbReference type="ARBA" id="ARBA00022670"/>
    </source>
</evidence>
<feature type="domain" description="Secretion system C-terminal sorting" evidence="10">
    <location>
        <begin position="939"/>
        <end position="1014"/>
    </location>
</feature>
<dbReference type="Proteomes" id="UP000192333">
    <property type="component" value="Chromosome I"/>
</dbReference>
<evidence type="ECO:0000256" key="1">
    <source>
        <dbReference type="ARBA" id="ARBA00008721"/>
    </source>
</evidence>
<keyword evidence="4" id="KW-0732">Signal</keyword>
<name>A0A1W2H8H3_9BACT</name>
<dbReference type="NCBIfam" id="TIGR04183">
    <property type="entry name" value="Por_Secre_tail"/>
    <property type="match status" value="1"/>
</dbReference>
<evidence type="ECO:0000259" key="10">
    <source>
        <dbReference type="Pfam" id="PF18962"/>
    </source>
</evidence>
<dbReference type="RefSeq" id="WP_084121725.1">
    <property type="nucleotide sequence ID" value="NZ_LT838813.1"/>
</dbReference>
<evidence type="ECO:0000256" key="4">
    <source>
        <dbReference type="ARBA" id="ARBA00022729"/>
    </source>
</evidence>
<dbReference type="CDD" id="cd04275">
    <property type="entry name" value="ZnMc_pappalysin_like"/>
    <property type="match status" value="1"/>
</dbReference>
<dbReference type="NCBIfam" id="NF038128">
    <property type="entry name" value="choice_anch_J"/>
    <property type="match status" value="1"/>
</dbReference>
<dbReference type="GO" id="GO:0006508">
    <property type="term" value="P:proteolysis"/>
    <property type="evidence" value="ECO:0007669"/>
    <property type="project" value="UniProtKB-KW"/>
</dbReference>
<protein>
    <submittedName>
        <fullName evidence="11">Por secretion system C-terminal sorting domain-containing protein</fullName>
    </submittedName>
</protein>
<keyword evidence="12" id="KW-1185">Reference proteome</keyword>
<keyword evidence="8" id="KW-1015">Disulfide bond</keyword>
<dbReference type="AlphaFoldDB" id="A0A1W2H8H3"/>
<comment type="similarity">
    <text evidence="1">Belongs to the peptidase M43B family.</text>
</comment>
<accession>A0A1W2H8H3</accession>
<dbReference type="GO" id="GO:0008237">
    <property type="term" value="F:metallopeptidase activity"/>
    <property type="evidence" value="ECO:0007669"/>
    <property type="project" value="UniProtKB-KW"/>
</dbReference>